<evidence type="ECO:0000313" key="1">
    <source>
        <dbReference type="EMBL" id="KAF2469705.1"/>
    </source>
</evidence>
<comment type="caution">
    <text evidence="1">The sequence shown here is derived from an EMBL/GenBank/DDBJ whole genome shotgun (WGS) entry which is preliminary data.</text>
</comment>
<proteinExistence type="predicted"/>
<accession>A0ACB6QT62</accession>
<evidence type="ECO:0000313" key="2">
    <source>
        <dbReference type="Proteomes" id="UP000799755"/>
    </source>
</evidence>
<dbReference type="Proteomes" id="UP000799755">
    <property type="component" value="Unassembled WGS sequence"/>
</dbReference>
<name>A0ACB6QT62_9PLEO</name>
<keyword evidence="2" id="KW-1185">Reference proteome</keyword>
<dbReference type="EMBL" id="MU003511">
    <property type="protein sequence ID" value="KAF2469705.1"/>
    <property type="molecule type" value="Genomic_DNA"/>
</dbReference>
<sequence>MEYEEIARLEDVQTGSKTLVAVFNRESYEQTGAPGMGNQELQLEARVVGSHYLDRQVLAIYQLEEKYEQACCVPKAVRGILFGWKTVLLHILLNFLKSSMIPMQMLKQMVPKKSSRSLRELQQCVIVHTKLDLVYRVKP</sequence>
<gene>
    <name evidence="1" type="ORF">BDR25DRAFT_356446</name>
</gene>
<organism evidence="1 2">
    <name type="scientific">Lindgomyces ingoldianus</name>
    <dbReference type="NCBI Taxonomy" id="673940"/>
    <lineage>
        <taxon>Eukaryota</taxon>
        <taxon>Fungi</taxon>
        <taxon>Dikarya</taxon>
        <taxon>Ascomycota</taxon>
        <taxon>Pezizomycotina</taxon>
        <taxon>Dothideomycetes</taxon>
        <taxon>Pleosporomycetidae</taxon>
        <taxon>Pleosporales</taxon>
        <taxon>Lindgomycetaceae</taxon>
        <taxon>Lindgomyces</taxon>
    </lineage>
</organism>
<reference evidence="1" key="1">
    <citation type="journal article" date="2020" name="Stud. Mycol.">
        <title>101 Dothideomycetes genomes: a test case for predicting lifestyles and emergence of pathogens.</title>
        <authorList>
            <person name="Haridas S."/>
            <person name="Albert R."/>
            <person name="Binder M."/>
            <person name="Bloem J."/>
            <person name="Labutti K."/>
            <person name="Salamov A."/>
            <person name="Andreopoulos B."/>
            <person name="Baker S."/>
            <person name="Barry K."/>
            <person name="Bills G."/>
            <person name="Bluhm B."/>
            <person name="Cannon C."/>
            <person name="Castanera R."/>
            <person name="Culley D."/>
            <person name="Daum C."/>
            <person name="Ezra D."/>
            <person name="Gonzalez J."/>
            <person name="Henrissat B."/>
            <person name="Kuo A."/>
            <person name="Liang C."/>
            <person name="Lipzen A."/>
            <person name="Lutzoni F."/>
            <person name="Magnuson J."/>
            <person name="Mondo S."/>
            <person name="Nolan M."/>
            <person name="Ohm R."/>
            <person name="Pangilinan J."/>
            <person name="Park H.-J."/>
            <person name="Ramirez L."/>
            <person name="Alfaro M."/>
            <person name="Sun H."/>
            <person name="Tritt A."/>
            <person name="Yoshinaga Y."/>
            <person name="Zwiers L.-H."/>
            <person name="Turgeon B."/>
            <person name="Goodwin S."/>
            <person name="Spatafora J."/>
            <person name="Crous P."/>
            <person name="Grigoriev I."/>
        </authorList>
    </citation>
    <scope>NUCLEOTIDE SEQUENCE</scope>
    <source>
        <strain evidence="1">ATCC 200398</strain>
    </source>
</reference>
<protein>
    <submittedName>
        <fullName evidence="1">Uncharacterized protein</fullName>
    </submittedName>
</protein>